<keyword evidence="3" id="KW-1185">Reference proteome</keyword>
<dbReference type="RefSeq" id="WP_343809385.1">
    <property type="nucleotide sequence ID" value="NZ_BAAADS010000001.1"/>
</dbReference>
<evidence type="ECO:0000259" key="1">
    <source>
        <dbReference type="Pfam" id="PF19823"/>
    </source>
</evidence>
<dbReference type="EMBL" id="BAAADS010000001">
    <property type="protein sequence ID" value="GAA0589425.1"/>
    <property type="molecule type" value="Genomic_DNA"/>
</dbReference>
<reference evidence="3" key="1">
    <citation type="journal article" date="2019" name="Int. J. Syst. Evol. Microbiol.">
        <title>The Global Catalogue of Microorganisms (GCM) 10K type strain sequencing project: providing services to taxonomists for standard genome sequencing and annotation.</title>
        <authorList>
            <consortium name="The Broad Institute Genomics Platform"/>
            <consortium name="The Broad Institute Genome Sequencing Center for Infectious Disease"/>
            <person name="Wu L."/>
            <person name="Ma J."/>
        </authorList>
    </citation>
    <scope>NUCLEOTIDE SEQUENCE [LARGE SCALE GENOMIC DNA]</scope>
    <source>
        <strain evidence="3">JCM 15395</strain>
    </source>
</reference>
<evidence type="ECO:0000313" key="3">
    <source>
        <dbReference type="Proteomes" id="UP001500866"/>
    </source>
</evidence>
<dbReference type="InterPro" id="IPR046272">
    <property type="entry name" value="DUF6305"/>
</dbReference>
<evidence type="ECO:0000313" key="2">
    <source>
        <dbReference type="EMBL" id="GAA0589425.1"/>
    </source>
</evidence>
<name>A0ABP3QEM1_9BACI</name>
<dbReference type="Proteomes" id="UP001500866">
    <property type="component" value="Unassembled WGS sequence"/>
</dbReference>
<organism evidence="2 3">
    <name type="scientific">Virgibacillus siamensis</name>
    <dbReference type="NCBI Taxonomy" id="480071"/>
    <lineage>
        <taxon>Bacteria</taxon>
        <taxon>Bacillati</taxon>
        <taxon>Bacillota</taxon>
        <taxon>Bacilli</taxon>
        <taxon>Bacillales</taxon>
        <taxon>Bacillaceae</taxon>
        <taxon>Virgibacillus</taxon>
    </lineage>
</organism>
<dbReference type="Pfam" id="PF19823">
    <property type="entry name" value="DUF6305"/>
    <property type="match status" value="1"/>
</dbReference>
<proteinExistence type="predicted"/>
<comment type="caution">
    <text evidence="2">The sequence shown here is derived from an EMBL/GenBank/DDBJ whole genome shotgun (WGS) entry which is preliminary data.</text>
</comment>
<sequence>MKRYFPIIVCLSIVLLLCFFSLKETQSEHFNTYPNLPAPIGMEKILITSSGQAPEGSILPKIAERLNLEADYRPRALGSDLYDYNSVIIMLGYSANGLTQTNRSFKEEMNRTRKLLKEAENTSLPVILINISGFYRDDNRSMKLFKVALPYADYFIGLKNTKNKAKQIQQLRNHQVPVTLVNDLEDLTVPFNAIFR</sequence>
<accession>A0ABP3QEM1</accession>
<protein>
    <recommendedName>
        <fullName evidence="1">DUF6305 domain-containing protein</fullName>
    </recommendedName>
</protein>
<feature type="domain" description="DUF6305" evidence="1">
    <location>
        <begin position="43"/>
        <end position="195"/>
    </location>
</feature>
<gene>
    <name evidence="2" type="ORF">GCM10009001_01660</name>
</gene>